<organism evidence="9 10">
    <name type="scientific">Lactovum miscens</name>
    <dbReference type="NCBI Taxonomy" id="190387"/>
    <lineage>
        <taxon>Bacteria</taxon>
        <taxon>Bacillati</taxon>
        <taxon>Bacillota</taxon>
        <taxon>Bacilli</taxon>
        <taxon>Lactobacillales</taxon>
        <taxon>Streptococcaceae</taxon>
        <taxon>Lactovum</taxon>
    </lineage>
</organism>
<dbReference type="PROSITE" id="PS50850">
    <property type="entry name" value="MFS"/>
    <property type="match status" value="1"/>
</dbReference>
<comment type="caution">
    <text evidence="9">The sequence shown here is derived from an EMBL/GenBank/DDBJ whole genome shotgun (WGS) entry which is preliminary data.</text>
</comment>
<feature type="transmembrane region" description="Helical" evidence="7">
    <location>
        <begin position="75"/>
        <end position="93"/>
    </location>
</feature>
<name>A0A841CB33_9LACT</name>
<feature type="transmembrane region" description="Helical" evidence="7">
    <location>
        <begin position="105"/>
        <end position="129"/>
    </location>
</feature>
<feature type="transmembrane region" description="Helical" evidence="7">
    <location>
        <begin position="15"/>
        <end position="36"/>
    </location>
</feature>
<feature type="transmembrane region" description="Helical" evidence="7">
    <location>
        <begin position="358"/>
        <end position="384"/>
    </location>
</feature>
<evidence type="ECO:0000256" key="7">
    <source>
        <dbReference type="SAM" id="Phobius"/>
    </source>
</evidence>
<keyword evidence="4 7" id="KW-0812">Transmembrane</keyword>
<keyword evidence="2" id="KW-0813">Transport</keyword>
<feature type="transmembrane region" description="Helical" evidence="7">
    <location>
        <begin position="270"/>
        <end position="289"/>
    </location>
</feature>
<feature type="transmembrane region" description="Helical" evidence="7">
    <location>
        <begin position="168"/>
        <end position="187"/>
    </location>
</feature>
<comment type="subcellular location">
    <subcellularLocation>
        <location evidence="1">Cell membrane</location>
        <topology evidence="1">Multi-pass membrane protein</topology>
    </subcellularLocation>
</comment>
<dbReference type="PANTHER" id="PTHR23517">
    <property type="entry name" value="RESISTANCE PROTEIN MDTM, PUTATIVE-RELATED-RELATED"/>
    <property type="match status" value="1"/>
</dbReference>
<proteinExistence type="predicted"/>
<feature type="domain" description="Major facilitator superfamily (MFS) profile" evidence="8">
    <location>
        <begin position="10"/>
        <end position="414"/>
    </location>
</feature>
<feature type="transmembrane region" description="Helical" evidence="7">
    <location>
        <begin position="141"/>
        <end position="162"/>
    </location>
</feature>
<dbReference type="Pfam" id="PF07690">
    <property type="entry name" value="MFS_1"/>
    <property type="match status" value="1"/>
</dbReference>
<protein>
    <submittedName>
        <fullName evidence="9">DHA1 family multidrug resistance protein B-like MFS transporter</fullName>
    </submittedName>
</protein>
<dbReference type="GO" id="GO:0022857">
    <property type="term" value="F:transmembrane transporter activity"/>
    <property type="evidence" value="ECO:0007669"/>
    <property type="project" value="InterPro"/>
</dbReference>
<dbReference type="PANTHER" id="PTHR23517:SF3">
    <property type="entry name" value="INTEGRAL MEMBRANE TRANSPORT PROTEIN"/>
    <property type="match status" value="1"/>
</dbReference>
<dbReference type="InterPro" id="IPR050171">
    <property type="entry name" value="MFS_Transporters"/>
</dbReference>
<feature type="transmembrane region" description="Helical" evidence="7">
    <location>
        <begin position="301"/>
        <end position="320"/>
    </location>
</feature>
<evidence type="ECO:0000256" key="1">
    <source>
        <dbReference type="ARBA" id="ARBA00004651"/>
    </source>
</evidence>
<keyword evidence="5 7" id="KW-1133">Transmembrane helix</keyword>
<dbReference type="Proteomes" id="UP000562464">
    <property type="component" value="Unassembled WGS sequence"/>
</dbReference>
<keyword evidence="3" id="KW-1003">Cell membrane</keyword>
<dbReference type="EMBL" id="JACHHV010000048">
    <property type="protein sequence ID" value="MBB5888761.1"/>
    <property type="molecule type" value="Genomic_DNA"/>
</dbReference>
<evidence type="ECO:0000313" key="9">
    <source>
        <dbReference type="EMBL" id="MBB5888761.1"/>
    </source>
</evidence>
<feature type="transmembrane region" description="Helical" evidence="7">
    <location>
        <begin position="215"/>
        <end position="233"/>
    </location>
</feature>
<keyword evidence="6 7" id="KW-0472">Membrane</keyword>
<feature type="transmembrane region" description="Helical" evidence="7">
    <location>
        <begin position="42"/>
        <end position="63"/>
    </location>
</feature>
<dbReference type="InterPro" id="IPR036259">
    <property type="entry name" value="MFS_trans_sf"/>
</dbReference>
<evidence type="ECO:0000256" key="3">
    <source>
        <dbReference type="ARBA" id="ARBA00022475"/>
    </source>
</evidence>
<dbReference type="AlphaFoldDB" id="A0A841CB33"/>
<evidence type="ECO:0000259" key="8">
    <source>
        <dbReference type="PROSITE" id="PS50850"/>
    </source>
</evidence>
<gene>
    <name evidence="9" type="ORF">HNQ37_001674</name>
</gene>
<reference evidence="9 10" key="1">
    <citation type="submission" date="2020-08" db="EMBL/GenBank/DDBJ databases">
        <title>Genomic Encyclopedia of Type Strains, Phase IV (KMG-IV): sequencing the most valuable type-strain genomes for metagenomic binning, comparative biology and taxonomic classification.</title>
        <authorList>
            <person name="Goeker M."/>
        </authorList>
    </citation>
    <scope>NUCLEOTIDE SEQUENCE [LARGE SCALE GENOMIC DNA]</scope>
    <source>
        <strain evidence="9 10">DSM 14925</strain>
    </source>
</reference>
<evidence type="ECO:0000256" key="5">
    <source>
        <dbReference type="ARBA" id="ARBA00022989"/>
    </source>
</evidence>
<feature type="transmembrane region" description="Helical" evidence="7">
    <location>
        <begin position="326"/>
        <end position="346"/>
    </location>
</feature>
<evidence type="ECO:0000256" key="4">
    <source>
        <dbReference type="ARBA" id="ARBA00022692"/>
    </source>
</evidence>
<keyword evidence="10" id="KW-1185">Reference proteome</keyword>
<sequence length="419" mass="46280">MKDFKNLNSTLKIRIFMGFLGAMCFSTVGSSMTIYYNQYLGAGITGILLIVSSIMVFIVGLWSGHLADKLGRRPIMLISTLITTLGGAVATFSNSPLFFDPWLTYIGFLILNFGYGFFNTASSAMIVDLTDSDNRRVVYSLQYWVINVAVLIGSALSGWFFHDYLFELLLAVTLEELLSFILVLTVIPESFNPANSLIKQESIFKAYHTVSKDHAFMIYCFASIFIAMIFSQVDFYLPVHLSDSFQITNFSGLDFLGWHLGTFTIYGQRMLSIMLIINTAIIVLGMGFVNKLTKNWKRSTGVSLGVSIQGLGFILAFLGTSFQWEFVAAVIFTLGEMINVPFSQALRADLMESGRIGTYSGVFSVTQPIASILCGLMVSGSALYGNLGSAILMVFVVILGVGPTLLAIRMHERPQSIQY</sequence>
<dbReference type="InterPro" id="IPR020846">
    <property type="entry name" value="MFS_dom"/>
</dbReference>
<evidence type="ECO:0000313" key="10">
    <source>
        <dbReference type="Proteomes" id="UP000562464"/>
    </source>
</evidence>
<dbReference type="InterPro" id="IPR011701">
    <property type="entry name" value="MFS"/>
</dbReference>
<dbReference type="GO" id="GO:0005886">
    <property type="term" value="C:plasma membrane"/>
    <property type="evidence" value="ECO:0007669"/>
    <property type="project" value="UniProtKB-SubCell"/>
</dbReference>
<dbReference type="RefSeq" id="WP_183541184.1">
    <property type="nucleotide sequence ID" value="NZ_DASWOY010000024.1"/>
</dbReference>
<dbReference type="Gene3D" id="1.20.1250.20">
    <property type="entry name" value="MFS general substrate transporter like domains"/>
    <property type="match status" value="1"/>
</dbReference>
<dbReference type="CDD" id="cd17329">
    <property type="entry name" value="MFS_MdtH_MDR_like"/>
    <property type="match status" value="1"/>
</dbReference>
<feature type="transmembrane region" description="Helical" evidence="7">
    <location>
        <begin position="390"/>
        <end position="408"/>
    </location>
</feature>
<evidence type="ECO:0000256" key="6">
    <source>
        <dbReference type="ARBA" id="ARBA00023136"/>
    </source>
</evidence>
<accession>A0A841CB33</accession>
<evidence type="ECO:0000256" key="2">
    <source>
        <dbReference type="ARBA" id="ARBA00022448"/>
    </source>
</evidence>
<dbReference type="SUPFAM" id="SSF103473">
    <property type="entry name" value="MFS general substrate transporter"/>
    <property type="match status" value="1"/>
</dbReference>